<keyword evidence="2" id="KW-1003">Cell membrane</keyword>
<dbReference type="AlphaFoldDB" id="A0A934HXQ5"/>
<dbReference type="GO" id="GO:0005886">
    <property type="term" value="C:plasma membrane"/>
    <property type="evidence" value="ECO:0007669"/>
    <property type="project" value="UniProtKB-SubCell"/>
</dbReference>
<proteinExistence type="predicted"/>
<dbReference type="PANTHER" id="PTHR30086">
    <property type="entry name" value="ARGININE EXPORTER PROTEIN ARGO"/>
    <property type="match status" value="1"/>
</dbReference>
<keyword evidence="8" id="KW-1185">Reference proteome</keyword>
<dbReference type="GO" id="GO:0015171">
    <property type="term" value="F:amino acid transmembrane transporter activity"/>
    <property type="evidence" value="ECO:0007669"/>
    <property type="project" value="TreeGrafter"/>
</dbReference>
<keyword evidence="4 6" id="KW-1133">Transmembrane helix</keyword>
<evidence type="ECO:0000256" key="4">
    <source>
        <dbReference type="ARBA" id="ARBA00022989"/>
    </source>
</evidence>
<dbReference type="RefSeq" id="WP_211142185.1">
    <property type="nucleotide sequence ID" value="NZ_JAEEGB010000007.1"/>
</dbReference>
<keyword evidence="5 6" id="KW-0472">Membrane</keyword>
<evidence type="ECO:0000256" key="3">
    <source>
        <dbReference type="ARBA" id="ARBA00022692"/>
    </source>
</evidence>
<feature type="transmembrane region" description="Helical" evidence="6">
    <location>
        <begin position="141"/>
        <end position="162"/>
    </location>
</feature>
<feature type="transmembrane region" description="Helical" evidence="6">
    <location>
        <begin position="110"/>
        <end position="135"/>
    </location>
</feature>
<accession>A0A934HXQ5</accession>
<keyword evidence="3 6" id="KW-0812">Transmembrane</keyword>
<comment type="caution">
    <text evidence="7">The sequence shown here is derived from an EMBL/GenBank/DDBJ whole genome shotgun (WGS) entry which is preliminary data.</text>
</comment>
<comment type="subcellular location">
    <subcellularLocation>
        <location evidence="1">Cell membrane</location>
        <topology evidence="1">Multi-pass membrane protein</topology>
    </subcellularLocation>
</comment>
<evidence type="ECO:0000256" key="5">
    <source>
        <dbReference type="ARBA" id="ARBA00023136"/>
    </source>
</evidence>
<feature type="transmembrane region" description="Helical" evidence="6">
    <location>
        <begin position="174"/>
        <end position="193"/>
    </location>
</feature>
<organism evidence="7 8">
    <name type="scientific">Clostridium aciditolerans</name>
    <dbReference type="NCBI Taxonomy" id="339861"/>
    <lineage>
        <taxon>Bacteria</taxon>
        <taxon>Bacillati</taxon>
        <taxon>Bacillota</taxon>
        <taxon>Clostridia</taxon>
        <taxon>Eubacteriales</taxon>
        <taxon>Clostridiaceae</taxon>
        <taxon>Clostridium</taxon>
    </lineage>
</organism>
<reference evidence="7" key="1">
    <citation type="submission" date="2020-12" db="EMBL/GenBank/DDBJ databases">
        <title>Clostridium thailandense sp. nov., a novel acetogenic bacterium isolated from peat land soil in Thailand.</title>
        <authorList>
            <person name="Chaikitkaew S."/>
            <person name="Birkeland N.K."/>
        </authorList>
    </citation>
    <scope>NUCLEOTIDE SEQUENCE</scope>
    <source>
        <strain evidence="7">DSM 17425</strain>
    </source>
</reference>
<feature type="transmembrane region" description="Helical" evidence="6">
    <location>
        <begin position="38"/>
        <end position="66"/>
    </location>
</feature>
<dbReference type="PANTHER" id="PTHR30086:SF20">
    <property type="entry name" value="ARGININE EXPORTER PROTEIN ARGO-RELATED"/>
    <property type="match status" value="1"/>
</dbReference>
<dbReference type="Proteomes" id="UP000622687">
    <property type="component" value="Unassembled WGS sequence"/>
</dbReference>
<evidence type="ECO:0000256" key="1">
    <source>
        <dbReference type="ARBA" id="ARBA00004651"/>
    </source>
</evidence>
<dbReference type="GO" id="GO:0033228">
    <property type="term" value="P:cysteine export across plasma membrane"/>
    <property type="evidence" value="ECO:0007669"/>
    <property type="project" value="TreeGrafter"/>
</dbReference>
<protein>
    <submittedName>
        <fullName evidence="7">LysE family transporter</fullName>
    </submittedName>
</protein>
<evidence type="ECO:0000313" key="8">
    <source>
        <dbReference type="Proteomes" id="UP000622687"/>
    </source>
</evidence>
<dbReference type="EMBL" id="JAEEGB010000007">
    <property type="protein sequence ID" value="MBI6872693.1"/>
    <property type="molecule type" value="Genomic_DNA"/>
</dbReference>
<evidence type="ECO:0000313" key="7">
    <source>
        <dbReference type="EMBL" id="MBI6872693.1"/>
    </source>
</evidence>
<dbReference type="InterPro" id="IPR001123">
    <property type="entry name" value="LeuE-type"/>
</dbReference>
<sequence>MPNFAAFLSYILISNFSPGPNNIISMSNASRYGFKKSLMFNVGVFSGVFILVALCSAFSMALYNLIPSIKSIMSYIGAAYILWLAWKTYKSKPQSEEKNQKHTNTLLSGLLLQFVNPNSIIYCVTTVSTFVVPYYKSVPMLSVFSMLLAFAALVATCCWSLFGSLFQKFLIKNYKVVNTVLALLLVYCAVSLFL</sequence>
<feature type="transmembrane region" description="Helical" evidence="6">
    <location>
        <begin position="72"/>
        <end position="89"/>
    </location>
</feature>
<evidence type="ECO:0000256" key="2">
    <source>
        <dbReference type="ARBA" id="ARBA00022475"/>
    </source>
</evidence>
<evidence type="ECO:0000256" key="6">
    <source>
        <dbReference type="SAM" id="Phobius"/>
    </source>
</evidence>
<dbReference type="Pfam" id="PF01810">
    <property type="entry name" value="LysE"/>
    <property type="match status" value="1"/>
</dbReference>
<name>A0A934HXQ5_9CLOT</name>
<gene>
    <name evidence="7" type="ORF">I6U51_08205</name>
</gene>